<evidence type="ECO:0000256" key="2">
    <source>
        <dbReference type="ARBA" id="ARBA00010945"/>
    </source>
</evidence>
<dbReference type="AlphaFoldDB" id="D5A7X2"/>
<evidence type="ECO:0000256" key="9">
    <source>
        <dbReference type="ARBA" id="ARBA00022842"/>
    </source>
</evidence>
<dbReference type="EMBL" id="BT122252">
    <property type="protein sequence ID" value="ADE75641.1"/>
    <property type="molecule type" value="mRNA"/>
</dbReference>
<evidence type="ECO:0000256" key="8">
    <source>
        <dbReference type="ARBA" id="ARBA00022763"/>
    </source>
</evidence>
<keyword evidence="5" id="KW-0808">Transferase</keyword>
<dbReference type="FunFam" id="3.30.1490.100:FF:000001">
    <property type="entry name" value="DNA repair protein REV1"/>
    <property type="match status" value="1"/>
</dbReference>
<dbReference type="GO" id="GO:0070987">
    <property type="term" value="P:error-free translesion synthesis"/>
    <property type="evidence" value="ECO:0007669"/>
    <property type="project" value="TreeGrafter"/>
</dbReference>
<keyword evidence="9" id="KW-0460">Magnesium</keyword>
<feature type="domain" description="DNA polymerase Y-family little finger" evidence="14">
    <location>
        <begin position="21"/>
        <end position="139"/>
    </location>
</feature>
<evidence type="ECO:0000256" key="7">
    <source>
        <dbReference type="ARBA" id="ARBA00022723"/>
    </source>
</evidence>
<dbReference type="PANTHER" id="PTHR45990">
    <property type="entry name" value="DNA REPAIR PROTEIN REV1"/>
    <property type="match status" value="1"/>
</dbReference>
<evidence type="ECO:0000256" key="1">
    <source>
        <dbReference type="ARBA" id="ARBA00004123"/>
    </source>
</evidence>
<proteinExistence type="evidence at transcript level"/>
<dbReference type="SUPFAM" id="SSF100879">
    <property type="entry name" value="Lesion bypass DNA polymerase (Y-family), little finger domain"/>
    <property type="match status" value="1"/>
</dbReference>
<comment type="similarity">
    <text evidence="2">Belongs to the DNA polymerase type-Y family.</text>
</comment>
<dbReference type="Pfam" id="PF14377">
    <property type="entry name" value="UBM"/>
    <property type="match status" value="2"/>
</dbReference>
<dbReference type="GO" id="GO:0046872">
    <property type="term" value="F:metal ion binding"/>
    <property type="evidence" value="ECO:0007669"/>
    <property type="project" value="UniProtKB-KW"/>
</dbReference>
<name>D5A7X2_PICSI</name>
<evidence type="ECO:0000256" key="6">
    <source>
        <dbReference type="ARBA" id="ARBA00022695"/>
    </source>
</evidence>
<dbReference type="PANTHER" id="PTHR45990:SF1">
    <property type="entry name" value="DNA REPAIR PROTEIN REV1"/>
    <property type="match status" value="1"/>
</dbReference>
<accession>D5A7X2</accession>
<dbReference type="InterPro" id="IPR017961">
    <property type="entry name" value="DNA_pol_Y-fam_little_finger"/>
</dbReference>
<evidence type="ECO:0000256" key="10">
    <source>
        <dbReference type="ARBA" id="ARBA00023125"/>
    </source>
</evidence>
<protein>
    <recommendedName>
        <fullName evidence="3">DNA repair protein REV1</fullName>
    </recommendedName>
</protein>
<sequence>MLWHYSRGIDHRQVQTAQELKSIGAEVNWGVRFNNLADVHHFLMNLSREVSLRLQDVSMQGRTFTLKVKKRKKGAGEPAKFMGCGSCDNLSHSVTVPSATDNMDILLRISRQIFASFNLDVREVRGIGLQVSRLQAAESYNQGVGKNSLKSWLASTSKMTSQQSILISNEVKPRSLVAETSSNGQDNVEESHGLRKELGSAESYDDKLKGKGKIHESDPFLPHLSQLDPDVLASLPPEILSEISDVYNIKVVDYFLGNHPVSDRYNIANNNAMEKFSPHTCSKRQEISFPILEGCSSKAVRSDSKNIECDNRHKILKREEEEQRRDSAAKTVWSVDLPASLELDPSVLSALPLSLRLEIEQQYRNNNSLEKKNAPASVSREETANRPQFVTSNPQKNVQEMLVENSRTLTSHTSDLRNMSIGKGGRQASRDDSVSMSMSQLDITVLQELPADMQRGILDSILAQQPTEASHEETLLCKRENSSHTINAYDEVEQKISCVEGDALFEKRLWKGNPPEWVKNFKLSNCVLLKLIAECYNKSGSTQSLSSVLLYLAPSLPQEFLSWSDLQEESVGICSDLFKQYIEDRLEIDIEEIYICFRILKRLLTKSNFWMAVYSTIFPFLQANVGEIYGGDLNL</sequence>
<dbReference type="InterPro" id="IPR025527">
    <property type="entry name" value="HUWE1/Rev1_UBM"/>
</dbReference>
<feature type="compositionally biased region" description="Basic and acidic residues" evidence="13">
    <location>
        <begin position="369"/>
        <end position="384"/>
    </location>
</feature>
<keyword evidence="10" id="KW-0238">DNA-binding</keyword>
<comment type="subcellular location">
    <subcellularLocation>
        <location evidence="1">Nucleus</location>
    </subcellularLocation>
</comment>
<evidence type="ECO:0000256" key="11">
    <source>
        <dbReference type="ARBA" id="ARBA00023204"/>
    </source>
</evidence>
<keyword evidence="12" id="KW-0539">Nucleus</keyword>
<feature type="compositionally biased region" description="Basic and acidic residues" evidence="13">
    <location>
        <begin position="189"/>
        <end position="211"/>
    </location>
</feature>
<dbReference type="GO" id="GO:0006281">
    <property type="term" value="P:DNA repair"/>
    <property type="evidence" value="ECO:0007669"/>
    <property type="project" value="UniProtKB-KW"/>
</dbReference>
<keyword evidence="8" id="KW-0227">DNA damage</keyword>
<dbReference type="Pfam" id="PF11799">
    <property type="entry name" value="IMS_C"/>
    <property type="match status" value="1"/>
</dbReference>
<dbReference type="GO" id="GO:0042276">
    <property type="term" value="P:error-prone translesion synthesis"/>
    <property type="evidence" value="ECO:0007669"/>
    <property type="project" value="TreeGrafter"/>
</dbReference>
<keyword evidence="4" id="KW-0237">DNA synthesis</keyword>
<evidence type="ECO:0000256" key="5">
    <source>
        <dbReference type="ARBA" id="ARBA00022679"/>
    </source>
</evidence>
<feature type="region of interest" description="Disordered" evidence="13">
    <location>
        <begin position="178"/>
        <end position="211"/>
    </location>
</feature>
<dbReference type="InterPro" id="IPR036775">
    <property type="entry name" value="DNA_pol_Y-fam_lit_finger_sf"/>
</dbReference>
<dbReference type="Gene3D" id="3.30.1490.100">
    <property type="entry name" value="DNA polymerase, Y-family, little finger domain"/>
    <property type="match status" value="1"/>
</dbReference>
<reference evidence="15" key="1">
    <citation type="submission" date="2010-04" db="EMBL/GenBank/DDBJ databases">
        <authorList>
            <person name="Reid K.E."/>
            <person name="Liao N."/>
            <person name="Chan S."/>
            <person name="Docking R."/>
            <person name="Taylor G."/>
            <person name="Moore R."/>
            <person name="Mayo M."/>
            <person name="Munro S."/>
            <person name="King J."/>
            <person name="Yanchuk A."/>
            <person name="Holt R."/>
            <person name="Jones S."/>
            <person name="Marra M."/>
            <person name="Ritland C.E."/>
            <person name="Ritland K."/>
            <person name="Bohlmann J."/>
        </authorList>
    </citation>
    <scope>NUCLEOTIDE SEQUENCE</scope>
    <source>
        <tissue evidence="15">Buds collected with no treatment. Collection October 2007</tissue>
    </source>
</reference>
<dbReference type="GO" id="GO:0017125">
    <property type="term" value="F:deoxycytidyl transferase activity"/>
    <property type="evidence" value="ECO:0007669"/>
    <property type="project" value="TreeGrafter"/>
</dbReference>
<evidence type="ECO:0000256" key="4">
    <source>
        <dbReference type="ARBA" id="ARBA00022634"/>
    </source>
</evidence>
<evidence type="ECO:0000313" key="15">
    <source>
        <dbReference type="EMBL" id="ADE75641.1"/>
    </source>
</evidence>
<feature type="region of interest" description="Disordered" evidence="13">
    <location>
        <begin position="366"/>
        <end position="386"/>
    </location>
</feature>
<keyword evidence="6" id="KW-0548">Nucleotidyltransferase</keyword>
<evidence type="ECO:0000256" key="13">
    <source>
        <dbReference type="SAM" id="MobiDB-lite"/>
    </source>
</evidence>
<evidence type="ECO:0000259" key="14">
    <source>
        <dbReference type="Pfam" id="PF11799"/>
    </source>
</evidence>
<dbReference type="GO" id="GO:0005634">
    <property type="term" value="C:nucleus"/>
    <property type="evidence" value="ECO:0007669"/>
    <property type="project" value="UniProtKB-SubCell"/>
</dbReference>
<organism evidence="15">
    <name type="scientific">Picea sitchensis</name>
    <name type="common">Sitka spruce</name>
    <name type="synonym">Pinus sitchensis</name>
    <dbReference type="NCBI Taxonomy" id="3332"/>
    <lineage>
        <taxon>Eukaryota</taxon>
        <taxon>Viridiplantae</taxon>
        <taxon>Streptophyta</taxon>
        <taxon>Embryophyta</taxon>
        <taxon>Tracheophyta</taxon>
        <taxon>Spermatophyta</taxon>
        <taxon>Pinopsida</taxon>
        <taxon>Pinidae</taxon>
        <taxon>Conifers I</taxon>
        <taxon>Pinales</taxon>
        <taxon>Pinaceae</taxon>
        <taxon>Picea</taxon>
    </lineage>
</organism>
<keyword evidence="7" id="KW-0479">Metal-binding</keyword>
<evidence type="ECO:0000256" key="3">
    <source>
        <dbReference type="ARBA" id="ARBA00020399"/>
    </source>
</evidence>
<dbReference type="GO" id="GO:0003887">
    <property type="term" value="F:DNA-directed DNA polymerase activity"/>
    <property type="evidence" value="ECO:0007669"/>
    <property type="project" value="TreeGrafter"/>
</dbReference>
<keyword evidence="11" id="KW-0234">DNA repair</keyword>
<evidence type="ECO:0000256" key="12">
    <source>
        <dbReference type="ARBA" id="ARBA00023242"/>
    </source>
</evidence>
<dbReference type="GO" id="GO:0003684">
    <property type="term" value="F:damaged DNA binding"/>
    <property type="evidence" value="ECO:0007669"/>
    <property type="project" value="InterPro"/>
</dbReference>